<feature type="transmembrane region" description="Helical" evidence="1">
    <location>
        <begin position="176"/>
        <end position="193"/>
    </location>
</feature>
<dbReference type="Pfam" id="PF12730">
    <property type="entry name" value="ABC2_membrane_4"/>
    <property type="match status" value="1"/>
</dbReference>
<name>A0A2N5N0R3_9BACL</name>
<dbReference type="Proteomes" id="UP000234789">
    <property type="component" value="Unassembled WGS sequence"/>
</dbReference>
<reference evidence="2 3" key="1">
    <citation type="submission" date="2017-05" db="EMBL/GenBank/DDBJ databases">
        <title>Functional genome analysis of Paenibacillus pasadenensis strain R16: insights on endophytic life style and antifungal activity.</title>
        <authorList>
            <person name="Passera A."/>
            <person name="Marcolungo L."/>
            <person name="Casati P."/>
            <person name="Brasca M."/>
            <person name="Quaglino F."/>
            <person name="Delledonne M."/>
        </authorList>
    </citation>
    <scope>NUCLEOTIDE SEQUENCE [LARGE SCALE GENOMIC DNA]</scope>
    <source>
        <strain evidence="2 3">R16</strain>
    </source>
</reference>
<accession>A0A2N5N0R3</accession>
<evidence type="ECO:0000313" key="3">
    <source>
        <dbReference type="Proteomes" id="UP000234789"/>
    </source>
</evidence>
<organism evidence="2 3">
    <name type="scientific">Paenibacillus pasadenensis</name>
    <dbReference type="NCBI Taxonomy" id="217090"/>
    <lineage>
        <taxon>Bacteria</taxon>
        <taxon>Bacillati</taxon>
        <taxon>Bacillota</taxon>
        <taxon>Bacilli</taxon>
        <taxon>Bacillales</taxon>
        <taxon>Paenibacillaceae</taxon>
        <taxon>Paenibacillus</taxon>
    </lineage>
</organism>
<protein>
    <recommendedName>
        <fullName evidence="4">Permease</fullName>
    </recommendedName>
</protein>
<feature type="transmembrane region" description="Helical" evidence="1">
    <location>
        <begin position="149"/>
        <end position="169"/>
    </location>
</feature>
<feature type="transmembrane region" description="Helical" evidence="1">
    <location>
        <begin position="213"/>
        <end position="233"/>
    </location>
</feature>
<keyword evidence="3" id="KW-1185">Reference proteome</keyword>
<feature type="transmembrane region" description="Helical" evidence="1">
    <location>
        <begin position="103"/>
        <end position="129"/>
    </location>
</feature>
<feature type="transmembrane region" description="Helical" evidence="1">
    <location>
        <begin position="17"/>
        <end position="39"/>
    </location>
</feature>
<dbReference type="RefSeq" id="WP_244912753.1">
    <property type="nucleotide sequence ID" value="NZ_NFEZ01000004.1"/>
</dbReference>
<comment type="caution">
    <text evidence="2">The sequence shown here is derived from an EMBL/GenBank/DDBJ whole genome shotgun (WGS) entry which is preliminary data.</text>
</comment>
<dbReference type="EMBL" id="NFEZ01000004">
    <property type="protein sequence ID" value="PLT43928.1"/>
    <property type="molecule type" value="Genomic_DNA"/>
</dbReference>
<dbReference type="AlphaFoldDB" id="A0A2N5N0R3"/>
<proteinExistence type="predicted"/>
<keyword evidence="1" id="KW-0472">Membrane</keyword>
<keyword evidence="1" id="KW-1133">Transmembrane helix</keyword>
<feature type="transmembrane region" description="Helical" evidence="1">
    <location>
        <begin position="59"/>
        <end position="82"/>
    </location>
</feature>
<gene>
    <name evidence="2" type="ORF">B8V81_2359</name>
</gene>
<dbReference type="CDD" id="cd21809">
    <property type="entry name" value="ABC-2_lan_permease-like"/>
    <property type="match status" value="1"/>
</dbReference>
<evidence type="ECO:0000256" key="1">
    <source>
        <dbReference type="SAM" id="Phobius"/>
    </source>
</evidence>
<evidence type="ECO:0000313" key="2">
    <source>
        <dbReference type="EMBL" id="PLT43928.1"/>
    </source>
</evidence>
<evidence type="ECO:0008006" key="4">
    <source>
        <dbReference type="Google" id="ProtNLM"/>
    </source>
</evidence>
<sequence length="238" mass="25405">MLARAIAAEWLKLKRKWILALAVIGPLGVVLLQAVNYGLRYDYLMKQNADDPWGGLLQATTGLMLPALFIGLALVASLSAGVEHAAGGWKQLLALPLTRLQVFAAKTLLTLLLLLLSCTLLAVFTLAFGAVLGFSLQELPWPDLLRQSYAPYAAAMPFVALQIGLSLAIGNQAVPMTIGVLGMVVSLFGMLLPDWVPYNWPWLALKAETALRAAAAGLGGGLLLLAVGCMHFTRKDVS</sequence>
<keyword evidence="1" id="KW-0812">Transmembrane</keyword>